<keyword evidence="13" id="KW-1185">Reference proteome</keyword>
<protein>
    <recommendedName>
        <fullName evidence="11">Potassium-transporting ATPase KdpC subunit</fullName>
    </recommendedName>
    <alternativeName>
        <fullName evidence="11">ATP phosphohydrolase [potassium-transporting] C chain</fullName>
    </alternativeName>
    <alternativeName>
        <fullName evidence="11">Potassium-binding and translocating subunit C</fullName>
    </alternativeName>
    <alternativeName>
        <fullName evidence="11">Potassium-translocating ATPase C chain</fullName>
    </alternativeName>
</protein>
<keyword evidence="8 11" id="KW-1133">Transmembrane helix</keyword>
<keyword evidence="3 11" id="KW-0633">Potassium transport</keyword>
<dbReference type="RefSeq" id="WP_223403181.1">
    <property type="nucleotide sequence ID" value="NZ_JAGSHT010000003.1"/>
</dbReference>
<comment type="caution">
    <text evidence="12">The sequence shown here is derived from an EMBL/GenBank/DDBJ whole genome shotgun (WGS) entry which is preliminary data.</text>
</comment>
<name>A0ABS7S664_9MICO</name>
<dbReference type="PANTHER" id="PTHR30042:SF2">
    <property type="entry name" value="POTASSIUM-TRANSPORTING ATPASE KDPC SUBUNIT"/>
    <property type="match status" value="1"/>
</dbReference>
<dbReference type="Pfam" id="PF02669">
    <property type="entry name" value="KdpC"/>
    <property type="match status" value="1"/>
</dbReference>
<evidence type="ECO:0000256" key="9">
    <source>
        <dbReference type="ARBA" id="ARBA00023065"/>
    </source>
</evidence>
<evidence type="ECO:0000256" key="6">
    <source>
        <dbReference type="ARBA" id="ARBA00022840"/>
    </source>
</evidence>
<dbReference type="NCBIfam" id="NF001454">
    <property type="entry name" value="PRK00315.1"/>
    <property type="match status" value="1"/>
</dbReference>
<feature type="transmembrane region" description="Helical" evidence="11">
    <location>
        <begin position="12"/>
        <end position="33"/>
    </location>
</feature>
<evidence type="ECO:0000256" key="7">
    <source>
        <dbReference type="ARBA" id="ARBA00022958"/>
    </source>
</evidence>
<evidence type="ECO:0000256" key="5">
    <source>
        <dbReference type="ARBA" id="ARBA00022741"/>
    </source>
</evidence>
<proteinExistence type="inferred from homology"/>
<sequence length="192" mass="19992">MSAFLKQSLAGLRVLLVMTVVLGLGYPLAVYGVGRLMPARADGSLVVVDGETVGSSLIGQAFDGDEWFQSRPSVAGDGYDPLASGASNLGPENRDLLATVEERRAEVAEREGVDPDQVPVDAVTASGSGLDPHISPAYAALQVARVARVRDLTDAVVQDLVARATTSPELGFLGAPRVNVVELNAALLALQQ</sequence>
<evidence type="ECO:0000256" key="2">
    <source>
        <dbReference type="ARBA" id="ARBA00022475"/>
    </source>
</evidence>
<keyword evidence="2 11" id="KW-1003">Cell membrane</keyword>
<dbReference type="PIRSF" id="PIRSF001296">
    <property type="entry name" value="K_ATPase_KdpC"/>
    <property type="match status" value="1"/>
</dbReference>
<dbReference type="EMBL" id="JAGSHT010000003">
    <property type="protein sequence ID" value="MBZ2195358.1"/>
    <property type="molecule type" value="Genomic_DNA"/>
</dbReference>
<keyword evidence="6 11" id="KW-0067">ATP-binding</keyword>
<keyword evidence="5 11" id="KW-0547">Nucleotide-binding</keyword>
<dbReference type="PANTHER" id="PTHR30042">
    <property type="entry name" value="POTASSIUM-TRANSPORTING ATPASE C CHAIN"/>
    <property type="match status" value="1"/>
</dbReference>
<evidence type="ECO:0000313" key="12">
    <source>
        <dbReference type="EMBL" id="MBZ2195358.1"/>
    </source>
</evidence>
<evidence type="ECO:0000256" key="3">
    <source>
        <dbReference type="ARBA" id="ARBA00022538"/>
    </source>
</evidence>
<keyword evidence="10 11" id="KW-0472">Membrane</keyword>
<dbReference type="Proteomes" id="UP000826651">
    <property type="component" value="Unassembled WGS sequence"/>
</dbReference>
<organism evidence="12 13">
    <name type="scientific">Occultella gossypii</name>
    <dbReference type="NCBI Taxonomy" id="2800820"/>
    <lineage>
        <taxon>Bacteria</taxon>
        <taxon>Bacillati</taxon>
        <taxon>Actinomycetota</taxon>
        <taxon>Actinomycetes</taxon>
        <taxon>Micrococcales</taxon>
        <taxon>Ruaniaceae</taxon>
        <taxon>Occultella</taxon>
    </lineage>
</organism>
<comment type="function">
    <text evidence="11">Part of the high-affinity ATP-driven potassium transport (or Kdp) system, which catalyzes the hydrolysis of ATP coupled with the electrogenic transport of potassium into the cytoplasm. This subunit acts as a catalytic chaperone that increases the ATP-binding affinity of the ATP-hydrolyzing subunit KdpB by the formation of a transient KdpB/KdpC/ATP ternary complex.</text>
</comment>
<keyword evidence="7 11" id="KW-0630">Potassium</keyword>
<comment type="similarity">
    <text evidence="11">Belongs to the KdpC family.</text>
</comment>
<evidence type="ECO:0000256" key="4">
    <source>
        <dbReference type="ARBA" id="ARBA00022692"/>
    </source>
</evidence>
<evidence type="ECO:0000313" key="13">
    <source>
        <dbReference type="Proteomes" id="UP000826651"/>
    </source>
</evidence>
<evidence type="ECO:0000256" key="10">
    <source>
        <dbReference type="ARBA" id="ARBA00023136"/>
    </source>
</evidence>
<evidence type="ECO:0000256" key="8">
    <source>
        <dbReference type="ARBA" id="ARBA00022989"/>
    </source>
</evidence>
<evidence type="ECO:0000256" key="1">
    <source>
        <dbReference type="ARBA" id="ARBA00022448"/>
    </source>
</evidence>
<evidence type="ECO:0000256" key="11">
    <source>
        <dbReference type="HAMAP-Rule" id="MF_00276"/>
    </source>
</evidence>
<dbReference type="HAMAP" id="MF_00276">
    <property type="entry name" value="KdpC"/>
    <property type="match status" value="1"/>
</dbReference>
<dbReference type="InterPro" id="IPR003820">
    <property type="entry name" value="KdpC"/>
</dbReference>
<gene>
    <name evidence="11 12" type="primary">kdpC</name>
    <name evidence="12" type="ORF">KCQ71_04295</name>
</gene>
<comment type="subunit">
    <text evidence="11">The system is composed of three essential subunits: KdpA, KdpB and KdpC.</text>
</comment>
<comment type="subcellular location">
    <subcellularLocation>
        <location evidence="11">Cell membrane</location>
        <topology evidence="11">Single-pass membrane protein</topology>
    </subcellularLocation>
</comment>
<keyword evidence="4 11" id="KW-0812">Transmembrane</keyword>
<reference evidence="12 13" key="1">
    <citation type="submission" date="2021-04" db="EMBL/GenBank/DDBJ databases">
        <title>Ruania sp. nov., isolated from sandy soil of mangrove forest.</title>
        <authorList>
            <person name="Ge X."/>
            <person name="Huang R."/>
            <person name="Liu W."/>
        </authorList>
    </citation>
    <scope>NUCLEOTIDE SEQUENCE [LARGE SCALE GENOMIC DNA]</scope>
    <source>
        <strain evidence="12 13">N2-46</strain>
    </source>
</reference>
<keyword evidence="9 11" id="KW-0406">Ion transport</keyword>
<dbReference type="NCBIfam" id="TIGR00681">
    <property type="entry name" value="kdpC"/>
    <property type="match status" value="1"/>
</dbReference>
<accession>A0ABS7S664</accession>
<keyword evidence="1 11" id="KW-0813">Transport</keyword>